<feature type="transmembrane region" description="Helical" evidence="2">
    <location>
        <begin position="21"/>
        <end position="42"/>
    </location>
</feature>
<dbReference type="Pfam" id="PF01757">
    <property type="entry name" value="Acyl_transf_3"/>
    <property type="match status" value="1"/>
</dbReference>
<evidence type="ECO:0000259" key="3">
    <source>
        <dbReference type="Pfam" id="PF01757"/>
    </source>
</evidence>
<name>A0ABV6XI24_9ACTN</name>
<protein>
    <submittedName>
        <fullName evidence="4">Acyltransferase</fullName>
        <ecNumber evidence="4">2.3.-.-</ecNumber>
    </submittedName>
</protein>
<dbReference type="Proteomes" id="UP001592581">
    <property type="component" value="Unassembled WGS sequence"/>
</dbReference>
<feature type="transmembrane region" description="Helical" evidence="2">
    <location>
        <begin position="273"/>
        <end position="291"/>
    </location>
</feature>
<evidence type="ECO:0000313" key="4">
    <source>
        <dbReference type="EMBL" id="MFC1437892.1"/>
    </source>
</evidence>
<gene>
    <name evidence="4" type="ORF">ABUW04_06435</name>
</gene>
<organism evidence="4 5">
    <name type="scientific">Streptacidiphilus jeojiensis</name>
    <dbReference type="NCBI Taxonomy" id="3229225"/>
    <lineage>
        <taxon>Bacteria</taxon>
        <taxon>Bacillati</taxon>
        <taxon>Actinomycetota</taxon>
        <taxon>Actinomycetes</taxon>
        <taxon>Kitasatosporales</taxon>
        <taxon>Streptomycetaceae</taxon>
        <taxon>Streptacidiphilus</taxon>
    </lineage>
</organism>
<accession>A0ABV6XI24</accession>
<evidence type="ECO:0000256" key="2">
    <source>
        <dbReference type="SAM" id="Phobius"/>
    </source>
</evidence>
<reference evidence="4 5" key="1">
    <citation type="submission" date="2024-06" db="EMBL/GenBank/DDBJ databases">
        <authorList>
            <person name="Lee S.D."/>
        </authorList>
    </citation>
    <scope>NUCLEOTIDE SEQUENCE [LARGE SCALE GENOMIC DNA]</scope>
    <source>
        <strain evidence="4 5">N1-10</strain>
    </source>
</reference>
<feature type="transmembrane region" description="Helical" evidence="2">
    <location>
        <begin position="234"/>
        <end position="253"/>
    </location>
</feature>
<sequence>MIRTARDAAEPGIPGQSRPSRLVVLDGLRILAALTVMFHHYVGFGGSATGSHNAWGRPIRAVFPHAAQLGAYLWTGVCLFFLISGFVICMSSWGKGLGAFFTSRVTRLYPAYWFAVLATTAVLTVWPMVAQPLDHYSVLANLTMFQTGLGNLNSDAVYWTLWFELRFYLLFALVVWKGVTYNRVVAFCLVWTVAGLLSPVVNEPLLNLVVMPSASSFFIAGLAYYLMYRFRQNLLLWGIVGVNLIVSINYAVGRQRSIDWWLGHHHYPVWPDALLVVLCYAVMALVALGLLSRIQWKWLTWAGALTYPFYLVHENIGWTMIRLLHHRIPPWPLVGLTAVTMLVFAWLVHRLVERPVARLLKRGITSALDEYRAHARAAKAVPAPETVPQQQAAQQERHEHQELAGTARR</sequence>
<feature type="transmembrane region" description="Helical" evidence="2">
    <location>
        <begin position="111"/>
        <end position="129"/>
    </location>
</feature>
<dbReference type="RefSeq" id="WP_380563518.1">
    <property type="nucleotide sequence ID" value="NZ_JBEUKS010000002.1"/>
</dbReference>
<comment type="caution">
    <text evidence="4">The sequence shown here is derived from an EMBL/GenBank/DDBJ whole genome shotgun (WGS) entry which is preliminary data.</text>
</comment>
<dbReference type="InterPro" id="IPR050879">
    <property type="entry name" value="Acyltransferase_3"/>
</dbReference>
<dbReference type="InterPro" id="IPR002656">
    <property type="entry name" value="Acyl_transf_3_dom"/>
</dbReference>
<feature type="transmembrane region" description="Helical" evidence="2">
    <location>
        <begin position="298"/>
        <end position="321"/>
    </location>
</feature>
<evidence type="ECO:0000256" key="1">
    <source>
        <dbReference type="SAM" id="MobiDB-lite"/>
    </source>
</evidence>
<dbReference type="EMBL" id="JBEUKS010000002">
    <property type="protein sequence ID" value="MFC1437892.1"/>
    <property type="molecule type" value="Genomic_DNA"/>
</dbReference>
<keyword evidence="2" id="KW-0472">Membrane</keyword>
<feature type="transmembrane region" description="Helical" evidence="2">
    <location>
        <begin position="333"/>
        <end position="352"/>
    </location>
</feature>
<keyword evidence="4" id="KW-0808">Transferase</keyword>
<feature type="transmembrane region" description="Helical" evidence="2">
    <location>
        <begin position="208"/>
        <end position="227"/>
    </location>
</feature>
<keyword evidence="2" id="KW-0812">Transmembrane</keyword>
<evidence type="ECO:0000313" key="5">
    <source>
        <dbReference type="Proteomes" id="UP001592581"/>
    </source>
</evidence>
<keyword evidence="5" id="KW-1185">Reference proteome</keyword>
<dbReference type="PANTHER" id="PTHR23028:SF53">
    <property type="entry name" value="ACYL_TRANSF_3 DOMAIN-CONTAINING PROTEIN"/>
    <property type="match status" value="1"/>
</dbReference>
<feature type="compositionally biased region" description="Low complexity" evidence="1">
    <location>
        <begin position="379"/>
        <end position="394"/>
    </location>
</feature>
<keyword evidence="2" id="KW-1133">Transmembrane helix</keyword>
<proteinExistence type="predicted"/>
<dbReference type="GO" id="GO:0016746">
    <property type="term" value="F:acyltransferase activity"/>
    <property type="evidence" value="ECO:0007669"/>
    <property type="project" value="UniProtKB-KW"/>
</dbReference>
<dbReference type="PANTHER" id="PTHR23028">
    <property type="entry name" value="ACETYLTRANSFERASE"/>
    <property type="match status" value="1"/>
</dbReference>
<feature type="domain" description="Acyltransferase 3" evidence="3">
    <location>
        <begin position="25"/>
        <end position="349"/>
    </location>
</feature>
<feature type="region of interest" description="Disordered" evidence="1">
    <location>
        <begin position="379"/>
        <end position="409"/>
    </location>
</feature>
<dbReference type="EC" id="2.3.-.-" evidence="4"/>
<keyword evidence="4" id="KW-0012">Acyltransferase</keyword>
<feature type="transmembrane region" description="Helical" evidence="2">
    <location>
        <begin position="71"/>
        <end position="90"/>
    </location>
</feature>
<feature type="transmembrane region" description="Helical" evidence="2">
    <location>
        <begin position="156"/>
        <end position="176"/>
    </location>
</feature>
<feature type="transmembrane region" description="Helical" evidence="2">
    <location>
        <begin position="183"/>
        <end position="202"/>
    </location>
</feature>